<evidence type="ECO:0000256" key="2">
    <source>
        <dbReference type="ARBA" id="ARBA00022741"/>
    </source>
</evidence>
<keyword evidence="2" id="KW-0547">Nucleotide-binding</keyword>
<dbReference type="SUPFAM" id="SSF52540">
    <property type="entry name" value="P-loop containing nucleoside triphosphate hydrolases"/>
    <property type="match status" value="1"/>
</dbReference>
<keyword evidence="5" id="KW-0378">Hydrolase</keyword>
<dbReference type="Proteomes" id="UP000239471">
    <property type="component" value="Unassembled WGS sequence"/>
</dbReference>
<dbReference type="InterPro" id="IPR017871">
    <property type="entry name" value="ABC_transporter-like_CS"/>
</dbReference>
<keyword evidence="3 5" id="KW-0067">ATP-binding</keyword>
<keyword evidence="1" id="KW-0813">Transport</keyword>
<dbReference type="InterPro" id="IPR003593">
    <property type="entry name" value="AAA+_ATPase"/>
</dbReference>
<dbReference type="Pfam" id="PF00005">
    <property type="entry name" value="ABC_tran"/>
    <property type="match status" value="1"/>
</dbReference>
<dbReference type="SMART" id="SM00382">
    <property type="entry name" value="AAA"/>
    <property type="match status" value="1"/>
</dbReference>
<dbReference type="RefSeq" id="WP_242980618.1">
    <property type="nucleotide sequence ID" value="NZ_PVXQ01000014.1"/>
</dbReference>
<dbReference type="InterPro" id="IPR003439">
    <property type="entry name" value="ABC_transporter-like_ATP-bd"/>
</dbReference>
<organism evidence="5 6">
    <name type="scientific">Clostridium vincentii</name>
    <dbReference type="NCBI Taxonomy" id="52704"/>
    <lineage>
        <taxon>Bacteria</taxon>
        <taxon>Bacillati</taxon>
        <taxon>Bacillota</taxon>
        <taxon>Clostridia</taxon>
        <taxon>Eubacteriales</taxon>
        <taxon>Clostridiaceae</taxon>
        <taxon>Clostridium</taxon>
    </lineage>
</organism>
<dbReference type="Gene3D" id="3.40.50.300">
    <property type="entry name" value="P-loop containing nucleotide triphosphate hydrolases"/>
    <property type="match status" value="1"/>
</dbReference>
<evidence type="ECO:0000313" key="6">
    <source>
        <dbReference type="Proteomes" id="UP000239471"/>
    </source>
</evidence>
<dbReference type="GO" id="GO:0016887">
    <property type="term" value="F:ATP hydrolysis activity"/>
    <property type="evidence" value="ECO:0007669"/>
    <property type="project" value="InterPro"/>
</dbReference>
<dbReference type="InterPro" id="IPR050153">
    <property type="entry name" value="Metal_Ion_Import_ABC"/>
</dbReference>
<evidence type="ECO:0000256" key="3">
    <source>
        <dbReference type="ARBA" id="ARBA00022840"/>
    </source>
</evidence>
<dbReference type="PROSITE" id="PS00211">
    <property type="entry name" value="ABC_TRANSPORTER_1"/>
    <property type="match status" value="1"/>
</dbReference>
<protein>
    <submittedName>
        <fullName evidence="5">Zinc import ATP-binding protein ZnuC</fullName>
        <ecNumber evidence="5">3.6.3.-</ecNumber>
    </submittedName>
</protein>
<dbReference type="PANTHER" id="PTHR42734:SF7">
    <property type="entry name" value="ATP-BINDING COMPONENT OF ABC TRANSPORTER-RELATED"/>
    <property type="match status" value="1"/>
</dbReference>
<name>A0A2T0BFI8_9CLOT</name>
<dbReference type="GO" id="GO:0005524">
    <property type="term" value="F:ATP binding"/>
    <property type="evidence" value="ECO:0007669"/>
    <property type="project" value="UniProtKB-KW"/>
</dbReference>
<proteinExistence type="predicted"/>
<dbReference type="EMBL" id="PVXQ01000014">
    <property type="protein sequence ID" value="PRR82628.1"/>
    <property type="molecule type" value="Genomic_DNA"/>
</dbReference>
<dbReference type="PROSITE" id="PS50893">
    <property type="entry name" value="ABC_TRANSPORTER_2"/>
    <property type="match status" value="1"/>
</dbReference>
<reference evidence="5 6" key="1">
    <citation type="submission" date="2018-03" db="EMBL/GenBank/DDBJ databases">
        <title>Genome sequence of Clostridium vincentii DSM 10228.</title>
        <authorList>
            <person name="Poehlein A."/>
            <person name="Daniel R."/>
        </authorList>
    </citation>
    <scope>NUCLEOTIDE SEQUENCE [LARGE SCALE GENOMIC DNA]</scope>
    <source>
        <strain evidence="5 6">DSM 10228</strain>
    </source>
</reference>
<dbReference type="PANTHER" id="PTHR42734">
    <property type="entry name" value="METAL TRANSPORT SYSTEM ATP-BINDING PROTEIN TM_0124-RELATED"/>
    <property type="match status" value="1"/>
</dbReference>
<feature type="domain" description="ABC transporter" evidence="4">
    <location>
        <begin position="22"/>
        <end position="254"/>
    </location>
</feature>
<comment type="caution">
    <text evidence="5">The sequence shown here is derived from an EMBL/GenBank/DDBJ whole genome shotgun (WGS) entry which is preliminary data.</text>
</comment>
<keyword evidence="6" id="KW-1185">Reference proteome</keyword>
<dbReference type="InterPro" id="IPR027417">
    <property type="entry name" value="P-loop_NTPase"/>
</dbReference>
<dbReference type="AlphaFoldDB" id="A0A2T0BFI8"/>
<gene>
    <name evidence="5" type="primary">znuC_2</name>
    <name evidence="5" type="ORF">CLVI_15950</name>
</gene>
<sequence>MINSRTIDCNENCESNNSLSSIIIKDLGVTLGKSQILKDINISIKCGELLALIGTNGAGKSTLLKALLGEIAYSGAISFIDANNKLSKKPVIGYVPQKLDFDYSSPISVLDIFSALLRDRPVFFPRNKQMKKRVEECLNRVKATDLIDRQLGVLSGGELQRVLLALALEPMPDILLLDEPVSGIDQNGLKLFYETVLDLRKNNNLAIILVSHDLKIVKEKADKIAFINNKTIECLGTVEEIFNNTKVIEVFGRVCDC</sequence>
<dbReference type="EC" id="3.6.3.-" evidence="5"/>
<evidence type="ECO:0000313" key="5">
    <source>
        <dbReference type="EMBL" id="PRR82628.1"/>
    </source>
</evidence>
<evidence type="ECO:0000256" key="1">
    <source>
        <dbReference type="ARBA" id="ARBA00022448"/>
    </source>
</evidence>
<evidence type="ECO:0000259" key="4">
    <source>
        <dbReference type="PROSITE" id="PS50893"/>
    </source>
</evidence>
<accession>A0A2T0BFI8</accession>